<sequence>MSIIRKVMRNEPAVRIVQDETHYLRELESFDGPILFKKAKGLGLEVSEEVNVENLEELIEDTSAPTKRLSQLRFGFLIPTDPRLNRHLPNLQSPAPMAPNPVVRISPVLPAVLSNSPPTLQSPVPMATNPAVPILPVQLPVFNHPPPMIPTFRRSL</sequence>
<organism evidence="1 2">
    <name type="scientific">Caenorhabditis nigoni</name>
    <dbReference type="NCBI Taxonomy" id="1611254"/>
    <lineage>
        <taxon>Eukaryota</taxon>
        <taxon>Metazoa</taxon>
        <taxon>Ecdysozoa</taxon>
        <taxon>Nematoda</taxon>
        <taxon>Chromadorea</taxon>
        <taxon>Rhabditida</taxon>
        <taxon>Rhabditina</taxon>
        <taxon>Rhabditomorpha</taxon>
        <taxon>Rhabditoidea</taxon>
        <taxon>Rhabditidae</taxon>
        <taxon>Peloderinae</taxon>
        <taxon>Caenorhabditis</taxon>
    </lineage>
</organism>
<proteinExistence type="predicted"/>
<dbReference type="EMBL" id="PDUG01000021">
    <property type="protein sequence ID" value="PIC12557.1"/>
    <property type="molecule type" value="Genomic_DNA"/>
</dbReference>
<dbReference type="Proteomes" id="UP000230233">
    <property type="component" value="Unassembled WGS sequence"/>
</dbReference>
<reference evidence="2" key="1">
    <citation type="submission" date="2017-10" db="EMBL/GenBank/DDBJ databases">
        <title>Rapid genome shrinkage in a self-fertile nematode reveals novel sperm competition proteins.</title>
        <authorList>
            <person name="Yin D."/>
            <person name="Schwarz E.M."/>
            <person name="Thomas C.G."/>
            <person name="Felde R.L."/>
            <person name="Korf I.F."/>
            <person name="Cutter A.D."/>
            <person name="Schartner C.M."/>
            <person name="Ralston E.J."/>
            <person name="Meyer B.J."/>
            <person name="Haag E.S."/>
        </authorList>
    </citation>
    <scope>NUCLEOTIDE SEQUENCE [LARGE SCALE GENOMIC DNA]</scope>
    <source>
        <strain evidence="2">JU1422</strain>
    </source>
</reference>
<dbReference type="AlphaFoldDB" id="A0A2G5SBZ7"/>
<protein>
    <submittedName>
        <fullName evidence="1">Uncharacterized protein</fullName>
    </submittedName>
</protein>
<gene>
    <name evidence="1" type="ORF">B9Z55_028331</name>
</gene>
<evidence type="ECO:0000313" key="2">
    <source>
        <dbReference type="Proteomes" id="UP000230233"/>
    </source>
</evidence>
<keyword evidence="2" id="KW-1185">Reference proteome</keyword>
<accession>A0A2G5SBZ7</accession>
<comment type="caution">
    <text evidence="1">The sequence shown here is derived from an EMBL/GenBank/DDBJ whole genome shotgun (WGS) entry which is preliminary data.</text>
</comment>
<name>A0A2G5SBZ7_9PELO</name>
<evidence type="ECO:0000313" key="1">
    <source>
        <dbReference type="EMBL" id="PIC12557.1"/>
    </source>
</evidence>